<keyword evidence="5" id="KW-0012">Acyltransferase</keyword>
<dbReference type="GO" id="GO:0071555">
    <property type="term" value="P:cell wall organization"/>
    <property type="evidence" value="ECO:0007669"/>
    <property type="project" value="UniProtKB-KW"/>
</dbReference>
<dbReference type="OrthoDB" id="9785911at2"/>
<keyword evidence="6" id="KW-0961">Cell wall biogenesis/degradation</keyword>
<dbReference type="SUPFAM" id="SSF55729">
    <property type="entry name" value="Acyl-CoA N-acyltransferases (Nat)"/>
    <property type="match status" value="2"/>
</dbReference>
<dbReference type="InterPro" id="IPR050644">
    <property type="entry name" value="PG_Glycine_Bridge_Synth"/>
</dbReference>
<accession>A0A1M5PYQ4</accession>
<dbReference type="PROSITE" id="PS51191">
    <property type="entry name" value="FEMABX"/>
    <property type="match status" value="1"/>
</dbReference>
<evidence type="ECO:0000256" key="3">
    <source>
        <dbReference type="ARBA" id="ARBA00022960"/>
    </source>
</evidence>
<dbReference type="PROSITE" id="PS51186">
    <property type="entry name" value="GNAT"/>
    <property type="match status" value="1"/>
</dbReference>
<dbReference type="PANTHER" id="PTHR36174">
    <property type="entry name" value="LIPID II:GLYCINE GLYCYLTRANSFERASE"/>
    <property type="match status" value="1"/>
</dbReference>
<organism evidence="8 9">
    <name type="scientific">Thermosyntropha lipolytica DSM 11003</name>
    <dbReference type="NCBI Taxonomy" id="1123382"/>
    <lineage>
        <taxon>Bacteria</taxon>
        <taxon>Bacillati</taxon>
        <taxon>Bacillota</taxon>
        <taxon>Clostridia</taxon>
        <taxon>Eubacteriales</taxon>
        <taxon>Syntrophomonadaceae</taxon>
        <taxon>Thermosyntropha</taxon>
    </lineage>
</organism>
<evidence type="ECO:0000256" key="1">
    <source>
        <dbReference type="ARBA" id="ARBA00009943"/>
    </source>
</evidence>
<keyword evidence="3" id="KW-0133">Cell shape</keyword>
<dbReference type="Proteomes" id="UP000242329">
    <property type="component" value="Unassembled WGS sequence"/>
</dbReference>
<dbReference type="InterPro" id="IPR000182">
    <property type="entry name" value="GNAT_dom"/>
</dbReference>
<dbReference type="Pfam" id="PF02388">
    <property type="entry name" value="FemAB"/>
    <property type="match status" value="2"/>
</dbReference>
<keyword evidence="4" id="KW-0573">Peptidoglycan synthesis</keyword>
<dbReference type="PANTHER" id="PTHR36174:SF1">
    <property type="entry name" value="LIPID II:GLYCINE GLYCYLTRANSFERASE"/>
    <property type="match status" value="1"/>
</dbReference>
<dbReference type="AlphaFoldDB" id="A0A1M5PYQ4"/>
<evidence type="ECO:0000313" key="8">
    <source>
        <dbReference type="EMBL" id="SHH07147.1"/>
    </source>
</evidence>
<evidence type="ECO:0000256" key="4">
    <source>
        <dbReference type="ARBA" id="ARBA00022984"/>
    </source>
</evidence>
<keyword evidence="9" id="KW-1185">Reference proteome</keyword>
<dbReference type="GO" id="GO:0016747">
    <property type="term" value="F:acyltransferase activity, transferring groups other than amino-acyl groups"/>
    <property type="evidence" value="ECO:0007669"/>
    <property type="project" value="InterPro"/>
</dbReference>
<reference evidence="9" key="1">
    <citation type="submission" date="2016-11" db="EMBL/GenBank/DDBJ databases">
        <authorList>
            <person name="Varghese N."/>
            <person name="Submissions S."/>
        </authorList>
    </citation>
    <scope>NUCLEOTIDE SEQUENCE [LARGE SCALE GENOMIC DNA]</scope>
    <source>
        <strain evidence="9">DSM 11003</strain>
    </source>
</reference>
<evidence type="ECO:0000256" key="2">
    <source>
        <dbReference type="ARBA" id="ARBA00022679"/>
    </source>
</evidence>
<evidence type="ECO:0000313" key="9">
    <source>
        <dbReference type="Proteomes" id="UP000242329"/>
    </source>
</evidence>
<feature type="domain" description="N-acetyltransferase" evidence="7">
    <location>
        <begin position="184"/>
        <end position="343"/>
    </location>
</feature>
<gene>
    <name evidence="8" type="ORF">SAMN02745221_01615</name>
</gene>
<keyword evidence="2 8" id="KW-0808">Transferase</keyword>
<comment type="similarity">
    <text evidence="1">Belongs to the FemABX family.</text>
</comment>
<dbReference type="GO" id="GO:0016755">
    <property type="term" value="F:aminoacyltransferase activity"/>
    <property type="evidence" value="ECO:0007669"/>
    <property type="project" value="InterPro"/>
</dbReference>
<dbReference type="GO" id="GO:0008360">
    <property type="term" value="P:regulation of cell shape"/>
    <property type="evidence" value="ECO:0007669"/>
    <property type="project" value="UniProtKB-KW"/>
</dbReference>
<evidence type="ECO:0000256" key="5">
    <source>
        <dbReference type="ARBA" id="ARBA00023315"/>
    </source>
</evidence>
<name>A0A1M5PYQ4_9FIRM</name>
<protein>
    <submittedName>
        <fullName evidence="8">Lipid II:glycine glycyltransferase (Peptidoglycan interpeptide bridge formation enzyme)</fullName>
    </submittedName>
</protein>
<dbReference type="Gene3D" id="3.40.630.30">
    <property type="match status" value="2"/>
</dbReference>
<sequence>MYTTRVIDIREKSAFNSFIASHPKGHFLQLWEWGQVKKGMGWEMLPLVLEEDGEIKASLLILKRKLPLPGINRSIFYAPRGPVADVHNEEIMRLLFAGARKLAQEHKAIFLKIDPDVPKDDLIFADILKKNGFRKNETGLDFEGVQPCFVMRLDITRDEETLLANMHSKWRYNIRLAERKGVKIKIGENKDDLKVFYAILEETAKRDNFLIRGYEYFEWIWDYMVQAGYARLFMAEYANQVIAATLAMKTGDKVWYLYGASSNQHRNVMPNYLLQWSMIKWAKETGCTLYDFRGVSGDLDESNPLYGLYRFKKGFGAELVEFIGEWDQVYDPFFYLLWTKALPFYLRLTRSVLRKFRNKEA</sequence>
<dbReference type="InterPro" id="IPR003447">
    <property type="entry name" value="FEMABX"/>
</dbReference>
<dbReference type="GO" id="GO:0009252">
    <property type="term" value="P:peptidoglycan biosynthetic process"/>
    <property type="evidence" value="ECO:0007669"/>
    <property type="project" value="UniProtKB-KW"/>
</dbReference>
<proteinExistence type="inferred from homology"/>
<dbReference type="RefSeq" id="WP_073092593.1">
    <property type="nucleotide sequence ID" value="NZ_FQWY01000028.1"/>
</dbReference>
<dbReference type="InterPro" id="IPR016181">
    <property type="entry name" value="Acyl_CoA_acyltransferase"/>
</dbReference>
<evidence type="ECO:0000256" key="6">
    <source>
        <dbReference type="ARBA" id="ARBA00023316"/>
    </source>
</evidence>
<evidence type="ECO:0000259" key="7">
    <source>
        <dbReference type="PROSITE" id="PS51186"/>
    </source>
</evidence>
<dbReference type="EMBL" id="FQWY01000028">
    <property type="protein sequence ID" value="SHH07147.1"/>
    <property type="molecule type" value="Genomic_DNA"/>
</dbReference>
<dbReference type="STRING" id="1123382.SAMN02745221_01615"/>